<evidence type="ECO:0008006" key="3">
    <source>
        <dbReference type="Google" id="ProtNLM"/>
    </source>
</evidence>
<name>A0A5N5WPC6_9EURO</name>
<keyword evidence="2" id="KW-1185">Reference proteome</keyword>
<dbReference type="AlphaFoldDB" id="A0A5N5WPC6"/>
<proteinExistence type="predicted"/>
<protein>
    <recommendedName>
        <fullName evidence="3">Fungal-specific transcription factor domain-containing protein</fullName>
    </recommendedName>
</protein>
<dbReference type="Proteomes" id="UP000326565">
    <property type="component" value="Unassembled WGS sequence"/>
</dbReference>
<evidence type="ECO:0000313" key="1">
    <source>
        <dbReference type="EMBL" id="KAB8068902.1"/>
    </source>
</evidence>
<dbReference type="OrthoDB" id="4158087at2759"/>
<accession>A0A5N5WPC6</accession>
<evidence type="ECO:0000313" key="2">
    <source>
        <dbReference type="Proteomes" id="UP000326565"/>
    </source>
</evidence>
<reference evidence="1 2" key="1">
    <citation type="submission" date="2019-04" db="EMBL/GenBank/DDBJ databases">
        <title>Friends and foes A comparative genomics study of 23 Aspergillus species from section Flavi.</title>
        <authorList>
            <consortium name="DOE Joint Genome Institute"/>
            <person name="Kjaerbolling I."/>
            <person name="Vesth T."/>
            <person name="Frisvad J.C."/>
            <person name="Nybo J.L."/>
            <person name="Theobald S."/>
            <person name="Kildgaard S."/>
            <person name="Isbrandt T."/>
            <person name="Kuo A."/>
            <person name="Sato A."/>
            <person name="Lyhne E.K."/>
            <person name="Kogle M.E."/>
            <person name="Wiebenga A."/>
            <person name="Kun R.S."/>
            <person name="Lubbers R.J."/>
            <person name="Makela M.R."/>
            <person name="Barry K."/>
            <person name="Chovatia M."/>
            <person name="Clum A."/>
            <person name="Daum C."/>
            <person name="Haridas S."/>
            <person name="He G."/>
            <person name="LaButti K."/>
            <person name="Lipzen A."/>
            <person name="Mondo S."/>
            <person name="Riley R."/>
            <person name="Salamov A."/>
            <person name="Simmons B.A."/>
            <person name="Magnuson J.K."/>
            <person name="Henrissat B."/>
            <person name="Mortensen U.H."/>
            <person name="Larsen T.O."/>
            <person name="Devries R.P."/>
            <person name="Grigoriev I.V."/>
            <person name="Machida M."/>
            <person name="Baker S.E."/>
            <person name="Andersen M.R."/>
        </authorList>
    </citation>
    <scope>NUCLEOTIDE SEQUENCE [LARGE SCALE GENOMIC DNA]</scope>
    <source>
        <strain evidence="1 2">CBS 151.66</strain>
    </source>
</reference>
<sequence length="187" mass="21669">MKQFCLLINCATHKKQRLPVEILANIMTSVMYRLLHMQFKNGSIAEAIRPALLGFSSHVFLQWQGHWQPYLQFPIAYKDCLIALKSFDSVSSHVVLWLLMFSAVSIVRECDEKWIRSWLRVNIQLSDVKSWTATRDLMESFMWIGVVHISLGRMSSIQHCVNDPRLTPVQCLEHVIYQGGLLQSKSY</sequence>
<gene>
    <name evidence="1" type="ORF">BDV29DRAFT_183756</name>
</gene>
<dbReference type="EMBL" id="ML732367">
    <property type="protein sequence ID" value="KAB8068902.1"/>
    <property type="molecule type" value="Genomic_DNA"/>
</dbReference>
<organism evidence="1 2">
    <name type="scientific">Aspergillus leporis</name>
    <dbReference type="NCBI Taxonomy" id="41062"/>
    <lineage>
        <taxon>Eukaryota</taxon>
        <taxon>Fungi</taxon>
        <taxon>Dikarya</taxon>
        <taxon>Ascomycota</taxon>
        <taxon>Pezizomycotina</taxon>
        <taxon>Eurotiomycetes</taxon>
        <taxon>Eurotiomycetidae</taxon>
        <taxon>Eurotiales</taxon>
        <taxon>Aspergillaceae</taxon>
        <taxon>Aspergillus</taxon>
        <taxon>Aspergillus subgen. Circumdati</taxon>
    </lineage>
</organism>